<proteinExistence type="predicted"/>
<evidence type="ECO:0000313" key="1">
    <source>
        <dbReference type="EMBL" id="JAO06250.1"/>
    </source>
</evidence>
<sequence>HTKPFDFNTDMNSFHWKGTNFKMTSVVFPYPDEQLNLVSQSAAPSVRQKQFGLLQQNSSPNLKLQHPAAARRLPDASHLEQMAASTQDAVKLWFAVEAEIK</sequence>
<accession>A0A0S7EX92</accession>
<dbReference type="EMBL" id="GBYX01475426">
    <property type="protein sequence ID" value="JAO06250.1"/>
    <property type="molecule type" value="Transcribed_RNA"/>
</dbReference>
<reference evidence="1" key="1">
    <citation type="submission" date="2014-12" db="EMBL/GenBank/DDBJ databases">
        <title>Parallel Evolution in Life History Adaptation Evident in the Tissue-Specific Poeciliopsis prolifica transcriptome.</title>
        <authorList>
            <person name="Jue N.K."/>
            <person name="Foley R.J."/>
            <person name="Obergfell C."/>
            <person name="Reznick D.N."/>
            <person name="O'Neill R.J."/>
            <person name="O'Neill M.J."/>
        </authorList>
    </citation>
    <scope>NUCLEOTIDE SEQUENCE</scope>
</reference>
<dbReference type="AlphaFoldDB" id="A0A0S7EX92"/>
<organism evidence="1">
    <name type="scientific">Poeciliopsis prolifica</name>
    <name type="common">blackstripe livebearer</name>
    <dbReference type="NCBI Taxonomy" id="188132"/>
    <lineage>
        <taxon>Eukaryota</taxon>
        <taxon>Metazoa</taxon>
        <taxon>Chordata</taxon>
        <taxon>Craniata</taxon>
        <taxon>Vertebrata</taxon>
        <taxon>Euteleostomi</taxon>
        <taxon>Actinopterygii</taxon>
        <taxon>Neopterygii</taxon>
        <taxon>Teleostei</taxon>
        <taxon>Neoteleostei</taxon>
        <taxon>Acanthomorphata</taxon>
        <taxon>Ovalentaria</taxon>
        <taxon>Atherinomorphae</taxon>
        <taxon>Cyprinodontiformes</taxon>
        <taxon>Poeciliidae</taxon>
        <taxon>Poeciliinae</taxon>
        <taxon>Poeciliopsis</taxon>
    </lineage>
</organism>
<name>A0A0S7EX92_9TELE</name>
<protein>
    <submittedName>
        <fullName evidence="1">PPUP7934</fullName>
    </submittedName>
</protein>
<feature type="non-terminal residue" evidence="1">
    <location>
        <position position="1"/>
    </location>
</feature>
<gene>
    <name evidence="1" type="primary">PPUP7934</name>
</gene>